<evidence type="ECO:0000313" key="1">
    <source>
        <dbReference type="EMBL" id="MER9287827.1"/>
    </source>
</evidence>
<keyword evidence="2" id="KW-1185">Reference proteome</keyword>
<accession>A0ACC6T7E2</accession>
<sequence length="66" mass="6932">MIAAIFRWGVLLGIIGFVGGFVGPVIFTPDANLGPLLGLLITGPLGLVIGLVVGFVISLRPSRRRF</sequence>
<reference evidence="1 2" key="1">
    <citation type="journal article" date="2024" name="Proc. Natl. Acad. Sci. U.S.A.">
        <title>The evolutionary genomics of adaptation to stress in wild rhizobium bacteria.</title>
        <authorList>
            <person name="Kehlet-Delgado H."/>
            <person name="Montoya A.P."/>
            <person name="Jensen K.T."/>
            <person name="Wendlandt C.E."/>
            <person name="Dexheimer C."/>
            <person name="Roberts M."/>
            <person name="Torres Martinez L."/>
            <person name="Friesen M.L."/>
            <person name="Griffitts J.S."/>
            <person name="Porter S.S."/>
        </authorList>
    </citation>
    <scope>NUCLEOTIDE SEQUENCE [LARGE SCALE GENOMIC DNA]</scope>
    <source>
        <strain evidence="1 2">M0468</strain>
    </source>
</reference>
<proteinExistence type="predicted"/>
<gene>
    <name evidence="1" type="ORF">NKI81_28560</name>
</gene>
<comment type="caution">
    <text evidence="1">The sequence shown here is derived from an EMBL/GenBank/DDBJ whole genome shotgun (WGS) entry which is preliminary data.</text>
</comment>
<evidence type="ECO:0000313" key="2">
    <source>
        <dbReference type="Proteomes" id="UP001480082"/>
    </source>
</evidence>
<protein>
    <submittedName>
        <fullName evidence="1">Uncharacterized protein</fullName>
    </submittedName>
</protein>
<name>A0ACC6T7E2_9HYPH</name>
<dbReference type="Proteomes" id="UP001480082">
    <property type="component" value="Unassembled WGS sequence"/>
</dbReference>
<organism evidence="1 2">
    <name type="scientific">Mesorhizobium australicum</name>
    <dbReference type="NCBI Taxonomy" id="536018"/>
    <lineage>
        <taxon>Bacteria</taxon>
        <taxon>Pseudomonadati</taxon>
        <taxon>Pseudomonadota</taxon>
        <taxon>Alphaproteobacteria</taxon>
        <taxon>Hyphomicrobiales</taxon>
        <taxon>Phyllobacteriaceae</taxon>
        <taxon>Mesorhizobium</taxon>
    </lineage>
</organism>
<dbReference type="EMBL" id="JAMYRI010000025">
    <property type="protein sequence ID" value="MER9287827.1"/>
    <property type="molecule type" value="Genomic_DNA"/>
</dbReference>